<keyword evidence="3" id="KW-1185">Reference proteome</keyword>
<evidence type="ECO:0000313" key="3">
    <source>
        <dbReference type="Proteomes" id="UP001210211"/>
    </source>
</evidence>
<dbReference type="EMBL" id="JAMRDG010000001">
    <property type="protein sequence ID" value="KAJ3704672.1"/>
    <property type="molecule type" value="Genomic_DNA"/>
</dbReference>
<dbReference type="AlphaFoldDB" id="A0AAD5ZV82"/>
<evidence type="ECO:0000256" key="1">
    <source>
        <dbReference type="ARBA" id="ARBA00009995"/>
    </source>
</evidence>
<comment type="caution">
    <text evidence="2">The sequence shown here is derived from an EMBL/GenBank/DDBJ whole genome shotgun (WGS) entry which is preliminary data.</text>
</comment>
<dbReference type="Gene3D" id="3.40.50.2000">
    <property type="entry name" value="Glycogen Phosphorylase B"/>
    <property type="match status" value="1"/>
</dbReference>
<protein>
    <submittedName>
        <fullName evidence="2">Uncharacterized protein</fullName>
    </submittedName>
</protein>
<sequence length="158" mass="17432">MDSFEGSPKKIQVFMIPFFATGHLIPMADLARLLAAHPNVEPTIVTTPANADLIRPSLASDVADKTVRILTYPFPPVGLPPGVENLSTAPSDESWRVDKAARLSQSTHDLLLQDHKPDAIISDVQFWWTTQIANELSIPRLTSHPIGIFPQVVMKNLF</sequence>
<comment type="similarity">
    <text evidence="1">Belongs to the UDP-glycosyltransferase family.</text>
</comment>
<dbReference type="GO" id="GO:0035251">
    <property type="term" value="F:UDP-glucosyltransferase activity"/>
    <property type="evidence" value="ECO:0007669"/>
    <property type="project" value="TreeGrafter"/>
</dbReference>
<dbReference type="PANTHER" id="PTHR48047">
    <property type="entry name" value="GLYCOSYLTRANSFERASE"/>
    <property type="match status" value="1"/>
</dbReference>
<organism evidence="2 3">
    <name type="scientific">Rhynchospora tenuis</name>
    <dbReference type="NCBI Taxonomy" id="198213"/>
    <lineage>
        <taxon>Eukaryota</taxon>
        <taxon>Viridiplantae</taxon>
        <taxon>Streptophyta</taxon>
        <taxon>Embryophyta</taxon>
        <taxon>Tracheophyta</taxon>
        <taxon>Spermatophyta</taxon>
        <taxon>Magnoliopsida</taxon>
        <taxon>Liliopsida</taxon>
        <taxon>Poales</taxon>
        <taxon>Cyperaceae</taxon>
        <taxon>Cyperoideae</taxon>
        <taxon>Rhynchosporeae</taxon>
        <taxon>Rhynchospora</taxon>
    </lineage>
</organism>
<dbReference type="SUPFAM" id="SSF53756">
    <property type="entry name" value="UDP-Glycosyltransferase/glycogen phosphorylase"/>
    <property type="match status" value="1"/>
</dbReference>
<proteinExistence type="inferred from homology"/>
<name>A0AAD5ZV82_9POAL</name>
<evidence type="ECO:0000313" key="2">
    <source>
        <dbReference type="EMBL" id="KAJ3704672.1"/>
    </source>
</evidence>
<reference evidence="2 3" key="1">
    <citation type="journal article" date="2022" name="Cell">
        <title>Repeat-based holocentromeres influence genome architecture and karyotype evolution.</title>
        <authorList>
            <person name="Hofstatter P.G."/>
            <person name="Thangavel G."/>
            <person name="Lux T."/>
            <person name="Neumann P."/>
            <person name="Vondrak T."/>
            <person name="Novak P."/>
            <person name="Zhang M."/>
            <person name="Costa L."/>
            <person name="Castellani M."/>
            <person name="Scott A."/>
            <person name="Toegelov H."/>
            <person name="Fuchs J."/>
            <person name="Mata-Sucre Y."/>
            <person name="Dias Y."/>
            <person name="Vanzela A.L.L."/>
            <person name="Huettel B."/>
            <person name="Almeida C.C.S."/>
            <person name="Simkova H."/>
            <person name="Souza G."/>
            <person name="Pedrosa-Harand A."/>
            <person name="Macas J."/>
            <person name="Mayer K.F.X."/>
            <person name="Houben A."/>
            <person name="Marques A."/>
        </authorList>
    </citation>
    <scope>NUCLEOTIDE SEQUENCE [LARGE SCALE GENOMIC DNA]</scope>
    <source>
        <strain evidence="2">RhyTen1mFocal</strain>
    </source>
</reference>
<dbReference type="Proteomes" id="UP001210211">
    <property type="component" value="Unassembled WGS sequence"/>
</dbReference>
<dbReference type="PANTHER" id="PTHR48047:SF19">
    <property type="entry name" value="GLYCOSYLTRANSFERASE"/>
    <property type="match status" value="1"/>
</dbReference>
<gene>
    <name evidence="2" type="ORF">LUZ61_008377</name>
</gene>
<accession>A0AAD5ZV82</accession>